<keyword evidence="3" id="KW-1185">Reference proteome</keyword>
<feature type="transmembrane region" description="Helical" evidence="1">
    <location>
        <begin position="108"/>
        <end position="130"/>
    </location>
</feature>
<dbReference type="Proteomes" id="UP000324358">
    <property type="component" value="Unassembled WGS sequence"/>
</dbReference>
<dbReference type="OrthoDB" id="1143964at2"/>
<gene>
    <name evidence="2" type="ORF">ES675_05355</name>
</gene>
<sequence>MIKNVKPPTSFWVVAIFSIIWNLIEIYFSSIELDFLQANSTVEEFERIQSLPFWYGIVFLIALFSEMLGSFMLFMRKKIAVNFFAIALVTLISIELYWLLVFDIKKQSIVFSIIIPLLVILVAGFLYVYSKKAKKKGWLK</sequence>
<evidence type="ECO:0000256" key="1">
    <source>
        <dbReference type="SAM" id="Phobius"/>
    </source>
</evidence>
<dbReference type="AlphaFoldDB" id="A0A5D0R1Z1"/>
<feature type="transmembrane region" description="Helical" evidence="1">
    <location>
        <begin position="12"/>
        <end position="33"/>
    </location>
</feature>
<dbReference type="RefSeq" id="WP_066248290.1">
    <property type="nucleotide sequence ID" value="NZ_VSKL01000001.1"/>
</dbReference>
<reference evidence="2 3" key="1">
    <citation type="submission" date="2019-08" db="EMBL/GenBank/DDBJ databases">
        <title>Genomes of Antarctic Bizionia species.</title>
        <authorList>
            <person name="Bowman J.P."/>
        </authorList>
    </citation>
    <scope>NUCLEOTIDE SEQUENCE [LARGE SCALE GENOMIC DNA]</scope>
    <source>
        <strain evidence="2 3">APA-1</strain>
    </source>
</reference>
<accession>A0A5D0R1Z1</accession>
<dbReference type="EMBL" id="VSKL01000001">
    <property type="protein sequence ID" value="TYB75550.1"/>
    <property type="molecule type" value="Genomic_DNA"/>
</dbReference>
<organism evidence="2 3">
    <name type="scientific">Bizionia algoritergicola</name>
    <dbReference type="NCBI Taxonomy" id="291187"/>
    <lineage>
        <taxon>Bacteria</taxon>
        <taxon>Pseudomonadati</taxon>
        <taxon>Bacteroidota</taxon>
        <taxon>Flavobacteriia</taxon>
        <taxon>Flavobacteriales</taxon>
        <taxon>Flavobacteriaceae</taxon>
        <taxon>Bizionia</taxon>
    </lineage>
</organism>
<keyword evidence="1" id="KW-1133">Transmembrane helix</keyword>
<name>A0A5D0R1Z1_9FLAO</name>
<evidence type="ECO:0000313" key="3">
    <source>
        <dbReference type="Proteomes" id="UP000324358"/>
    </source>
</evidence>
<keyword evidence="1" id="KW-0472">Membrane</keyword>
<evidence type="ECO:0000313" key="2">
    <source>
        <dbReference type="EMBL" id="TYB75550.1"/>
    </source>
</evidence>
<keyword evidence="1" id="KW-0812">Transmembrane</keyword>
<feature type="transmembrane region" description="Helical" evidence="1">
    <location>
        <begin position="53"/>
        <end position="74"/>
    </location>
</feature>
<evidence type="ECO:0008006" key="4">
    <source>
        <dbReference type="Google" id="ProtNLM"/>
    </source>
</evidence>
<comment type="caution">
    <text evidence="2">The sequence shown here is derived from an EMBL/GenBank/DDBJ whole genome shotgun (WGS) entry which is preliminary data.</text>
</comment>
<protein>
    <recommendedName>
        <fullName evidence="4">DoxX family protein</fullName>
    </recommendedName>
</protein>
<proteinExistence type="predicted"/>
<feature type="transmembrane region" description="Helical" evidence="1">
    <location>
        <begin position="81"/>
        <end position="102"/>
    </location>
</feature>